<proteinExistence type="predicted"/>
<evidence type="ECO:0000313" key="3">
    <source>
        <dbReference type="Proteomes" id="UP000700596"/>
    </source>
</evidence>
<reference evidence="2" key="1">
    <citation type="journal article" date="2021" name="Nat. Commun.">
        <title>Genetic determinants of endophytism in the Arabidopsis root mycobiome.</title>
        <authorList>
            <person name="Mesny F."/>
            <person name="Miyauchi S."/>
            <person name="Thiergart T."/>
            <person name="Pickel B."/>
            <person name="Atanasova L."/>
            <person name="Karlsson M."/>
            <person name="Huettel B."/>
            <person name="Barry K.W."/>
            <person name="Haridas S."/>
            <person name="Chen C."/>
            <person name="Bauer D."/>
            <person name="Andreopoulos W."/>
            <person name="Pangilinan J."/>
            <person name="LaButti K."/>
            <person name="Riley R."/>
            <person name="Lipzen A."/>
            <person name="Clum A."/>
            <person name="Drula E."/>
            <person name="Henrissat B."/>
            <person name="Kohler A."/>
            <person name="Grigoriev I.V."/>
            <person name="Martin F.M."/>
            <person name="Hacquard S."/>
        </authorList>
    </citation>
    <scope>NUCLEOTIDE SEQUENCE</scope>
    <source>
        <strain evidence="2">MPI-CAGE-CH-0243</strain>
    </source>
</reference>
<comment type="caution">
    <text evidence="2">The sequence shown here is derived from an EMBL/GenBank/DDBJ whole genome shotgun (WGS) entry which is preliminary data.</text>
</comment>
<protein>
    <submittedName>
        <fullName evidence="2">Uncharacterized protein</fullName>
    </submittedName>
</protein>
<keyword evidence="3" id="KW-1185">Reference proteome</keyword>
<accession>A0A9P9ITX4</accession>
<feature type="coiled-coil region" evidence="1">
    <location>
        <begin position="6"/>
        <end position="40"/>
    </location>
</feature>
<evidence type="ECO:0000256" key="1">
    <source>
        <dbReference type="SAM" id="Coils"/>
    </source>
</evidence>
<sequence length="399" mass="45044">MSLQDLQCMKAQLDGYARDIEQIDKQIEHLQAEKWKIEEQQCKGKRRFTHLAIEYGKSECLQLVAAMFRKLPGELRNEVYANLYLEAAPIRLESKPHLKGCVCVCGQDDLSRKRAQVPWRAPNRQVPPLGGSKQATLDGHTVDPGYVGEEMAVEGTGFYYGRNAFEVRIGESSDEICMHRTLMRKPHFAGAPSPGDHVQNLVLQVRFDLFPELMRDCVFCEDDLDRREMLTLSNMQRIMGSVTHARRPQPLTAVEFILHTCFVVTRGESVQQQELERLFFNFLESLRRPVYEVQSAGAVATVKHRNDDGQGPSRCADITWRFGLVSDSVTGTGTGDGDGDGGFLAKDAFLSNVDMERGMFPRWPDHGGSEGFGEGLRRRMEVRWGIKDGLKVVDGYDLK</sequence>
<organism evidence="2 3">
    <name type="scientific">Dendryphion nanum</name>
    <dbReference type="NCBI Taxonomy" id="256645"/>
    <lineage>
        <taxon>Eukaryota</taxon>
        <taxon>Fungi</taxon>
        <taxon>Dikarya</taxon>
        <taxon>Ascomycota</taxon>
        <taxon>Pezizomycotina</taxon>
        <taxon>Dothideomycetes</taxon>
        <taxon>Pleosporomycetidae</taxon>
        <taxon>Pleosporales</taxon>
        <taxon>Torulaceae</taxon>
        <taxon>Dendryphion</taxon>
    </lineage>
</organism>
<name>A0A9P9ITX4_9PLEO</name>
<evidence type="ECO:0000313" key="2">
    <source>
        <dbReference type="EMBL" id="KAH7130804.1"/>
    </source>
</evidence>
<dbReference type="EMBL" id="JAGMWT010000004">
    <property type="protein sequence ID" value="KAH7130804.1"/>
    <property type="molecule type" value="Genomic_DNA"/>
</dbReference>
<dbReference type="OrthoDB" id="3801226at2759"/>
<dbReference type="Proteomes" id="UP000700596">
    <property type="component" value="Unassembled WGS sequence"/>
</dbReference>
<gene>
    <name evidence="2" type="ORF">B0J11DRAFT_261657</name>
</gene>
<keyword evidence="1" id="KW-0175">Coiled coil</keyword>
<dbReference type="AlphaFoldDB" id="A0A9P9ITX4"/>